<keyword evidence="4" id="KW-0964">Secreted</keyword>
<evidence type="ECO:0000256" key="3">
    <source>
        <dbReference type="ARBA" id="ARBA00004613"/>
    </source>
</evidence>
<dbReference type="InterPro" id="IPR000372">
    <property type="entry name" value="LRRNT"/>
</dbReference>
<dbReference type="GO" id="GO:0005615">
    <property type="term" value="C:extracellular space"/>
    <property type="evidence" value="ECO:0007669"/>
    <property type="project" value="TreeGrafter"/>
</dbReference>
<comment type="similarity">
    <text evidence="23">Belongs to the peroxidase family. XPO subfamily.</text>
</comment>
<evidence type="ECO:0000256" key="25">
    <source>
        <dbReference type="SAM" id="Coils"/>
    </source>
</evidence>
<dbReference type="InterPro" id="IPR037120">
    <property type="entry name" value="Haem_peroxidase_sf_animal"/>
</dbReference>
<feature type="domain" description="Ig-like" evidence="28">
    <location>
        <begin position="242"/>
        <end position="330"/>
    </location>
</feature>
<keyword evidence="16" id="KW-0325">Glycoprotein</keyword>
<evidence type="ECO:0000256" key="8">
    <source>
        <dbReference type="ARBA" id="ARBA00022723"/>
    </source>
</evidence>
<evidence type="ECO:0000256" key="24">
    <source>
        <dbReference type="PIRSR" id="PIRSR619791-2"/>
    </source>
</evidence>
<dbReference type="PROSITE" id="PS50835">
    <property type="entry name" value="IG_LIKE"/>
    <property type="match status" value="4"/>
</dbReference>
<dbReference type="SUPFAM" id="SSF52058">
    <property type="entry name" value="L domain-like"/>
    <property type="match status" value="1"/>
</dbReference>
<dbReference type="InterPro" id="IPR001611">
    <property type="entry name" value="Leu-rich_rpt"/>
</dbReference>
<keyword evidence="5" id="KW-0575">Peroxidase</keyword>
<dbReference type="FunFam" id="1.10.640.10:FF:000001">
    <property type="entry name" value="Peroxidasin homolog"/>
    <property type="match status" value="1"/>
</dbReference>
<evidence type="ECO:0000256" key="26">
    <source>
        <dbReference type="SAM" id="MobiDB-lite"/>
    </source>
</evidence>
<dbReference type="Gene3D" id="3.80.10.10">
    <property type="entry name" value="Ribonuclease Inhibitor"/>
    <property type="match status" value="1"/>
</dbReference>
<organism evidence="29">
    <name type="scientific">Darwinula stevensoni</name>
    <dbReference type="NCBI Taxonomy" id="69355"/>
    <lineage>
        <taxon>Eukaryota</taxon>
        <taxon>Metazoa</taxon>
        <taxon>Ecdysozoa</taxon>
        <taxon>Arthropoda</taxon>
        <taxon>Crustacea</taxon>
        <taxon>Oligostraca</taxon>
        <taxon>Ostracoda</taxon>
        <taxon>Podocopa</taxon>
        <taxon>Podocopida</taxon>
        <taxon>Darwinulocopina</taxon>
        <taxon>Darwinuloidea</taxon>
        <taxon>Darwinulidae</taxon>
        <taxon>Darwinula</taxon>
    </lineage>
</organism>
<feature type="domain" description="Ig-like" evidence="28">
    <location>
        <begin position="457"/>
        <end position="543"/>
    </location>
</feature>
<evidence type="ECO:0000256" key="10">
    <source>
        <dbReference type="ARBA" id="ARBA00022737"/>
    </source>
</evidence>
<evidence type="ECO:0000256" key="7">
    <source>
        <dbReference type="ARBA" id="ARBA00022617"/>
    </source>
</evidence>
<dbReference type="InterPro" id="IPR013783">
    <property type="entry name" value="Ig-like_fold"/>
</dbReference>
<dbReference type="Pfam" id="PF13855">
    <property type="entry name" value="LRR_8"/>
    <property type="match status" value="2"/>
</dbReference>
<comment type="catalytic activity">
    <reaction evidence="19">
        <text>L-lysyl-[collagen] + L-methionyl-[collagen] + H2O2 = [collagen]-L-lysyl-N-S-L-methionyl-[collagen] + 2 H2O + H(+)</text>
        <dbReference type="Rhea" id="RHEA:66020"/>
        <dbReference type="Rhea" id="RHEA-COMP:12751"/>
        <dbReference type="Rhea" id="RHEA-COMP:16949"/>
        <dbReference type="Rhea" id="RHEA-COMP:16951"/>
        <dbReference type="ChEBI" id="CHEBI:15377"/>
        <dbReference type="ChEBI" id="CHEBI:15378"/>
        <dbReference type="ChEBI" id="CHEBI:16044"/>
        <dbReference type="ChEBI" id="CHEBI:16240"/>
        <dbReference type="ChEBI" id="CHEBI:29969"/>
        <dbReference type="ChEBI" id="CHEBI:166867"/>
    </reaction>
    <physiologicalReaction direction="left-to-right" evidence="19">
        <dbReference type="Rhea" id="RHEA:66021"/>
    </physiologicalReaction>
</comment>
<dbReference type="Gene3D" id="1.10.640.10">
    <property type="entry name" value="Haem peroxidase domain superfamily, animal type"/>
    <property type="match status" value="1"/>
</dbReference>
<sequence>MEIMKQTLGILFLLVMTWDLTGADCPAKCQCFQANVRCMMQKLDSVPKVPLDTTVLDLRFNKIQELPPGTFKELKNLTTLLLNNNHLTRLQNGALTGLKNLRFLYLYKNRLKEIEPSALRGLPNLEELHLHFNSLTEVLPGTFADFPSLQKIFLQNNQLERISEKAFGKVPSLTHLRLNGNALICDCHLGWLPEFLRRHESSSRVQVSVPCHGPENLRGKSLLSVPKHVFQCEKPPTGEEKPVLNEEPFDIEVNVGEPVSLRCSASGNPSPEIFWMHNSNMILPEEDPHLKVLPDGTLMILETQDEDMGEYECMAKNEKGEMRSRRVRMTAKSSPPPIDNSLIVELPEQEREIQNKSIWFVRRPENEEAIEGEGIQLDCMAKGSPEPTVQWLKDDSPLPRIPKYKVGVEEVILQVLPSGSLMILEASLEDSGLYNCVAVNNLDRISATAFLRVLSPPKLKRNSEDQVAGGGDTVEFLCLAMGTPAPIVSWSRDATHIVPDDRRTISVGGQVLRIAGVKPMDSGTYTCKVENSVGILEHSSKLIVDGMLPPNIVAPPPQDLEAGMGTDVYLPCQAQGLPTPVVVWKKDGLVMGEDVRHRIVDGSLYVYNLSKDDAGMYECAAQNAIGSVTAQARMKVTDQVDEASEEFLAEKVNEVGENVRVALQQTIADFNQTRLRISDLFHAARFPTNASRALAVAGEIYEQAILVLQEHLLSSRLGHLVSKDFLYEDWLSRRELELLSNLSGCNMHRPMVNCSDMCFHSRYRSFDGTCNNIRHPLWGASLTAFNRILQPVYEDGFNAPKGWFKDRRYHGRDLPSAREVSWKIISTRNVTEDAIHTHMLMQWGQFLDHDLDHALPSISTRAFRSKVPCSQTCTNEPPCFPIAISGDDPRIQNRQCMEFIRSSPSCGSGFTSFFFPSLQPREQINQLTSFIDASQVYGFSEREANSLRNFSTDSGLLRVGLQLPGQEPLLPFSHDSFMDCRRNQSESEIQCFLAGDIRANEQLGLIAMHTLWMREHNRIATQLKGFNSQWNSEKVFQEARKIVGAEMQHITYSHWLPKLLGPKGMEQIGEYSGYNPNVNPSIANAFATAAFRVGHTLINPILMRLDGDFQPILEGHIPLHKAFFSPWRIVEEGGIDPLLRGLFVSPGKQKRSDQLVNSDLTEKLFQQALQVALDLAAMNIQRGRDHGLPGYNDWRRFCNLTVARNFLELRYEIKDETLRTKLEEIYSHPDNVDLWVGGLAEDPLLGGKVGPTITCLIAQQFQRLRDGDRFWYENPGVFKPEQLSQIKQANLARILCDNGDNISHVTRDVFLLPHIQRDGFLPCQSPHIPIVDLHFWDECCPECDEDAEDGRLSRKKRRAPGFSYQEDRPGPEEDEEDVKEMRIEGIESMLFELRKTISKLNKRVRRLESQCQGQVRSKEGPSCNDERGLERKEGEKWKIDKCTKCSCEVNLDSLPIP</sequence>
<evidence type="ECO:0000256" key="14">
    <source>
        <dbReference type="ARBA" id="ARBA00023136"/>
    </source>
</evidence>
<dbReference type="GO" id="GO:0020037">
    <property type="term" value="F:heme binding"/>
    <property type="evidence" value="ECO:0007669"/>
    <property type="project" value="InterPro"/>
</dbReference>
<comment type="cofactor">
    <cofactor evidence="1">
        <name>heme b</name>
        <dbReference type="ChEBI" id="CHEBI:60344"/>
    </cofactor>
</comment>
<protein>
    <recommendedName>
        <fullName evidence="28">Ig-like domain-containing protein</fullName>
    </recommendedName>
</protein>
<evidence type="ECO:0000256" key="17">
    <source>
        <dbReference type="ARBA" id="ARBA00023319"/>
    </source>
</evidence>
<evidence type="ECO:0000256" key="16">
    <source>
        <dbReference type="ARBA" id="ARBA00023180"/>
    </source>
</evidence>
<evidence type="ECO:0000313" key="29">
    <source>
        <dbReference type="EMBL" id="CAD7240820.1"/>
    </source>
</evidence>
<comment type="catalytic activity">
    <reaction evidence="21">
        <text>L-tyrosyl-[protein] + bromide + H2O2 + H(+) = 3-bromo-L-tyrosyl-[protein] + 2 H2O</text>
        <dbReference type="Rhea" id="RHEA:69360"/>
        <dbReference type="Rhea" id="RHEA-COMP:10136"/>
        <dbReference type="Rhea" id="RHEA-COMP:17686"/>
        <dbReference type="ChEBI" id="CHEBI:15377"/>
        <dbReference type="ChEBI" id="CHEBI:15378"/>
        <dbReference type="ChEBI" id="CHEBI:15858"/>
        <dbReference type="ChEBI" id="CHEBI:16240"/>
        <dbReference type="ChEBI" id="CHEBI:46858"/>
        <dbReference type="ChEBI" id="CHEBI:183512"/>
    </reaction>
    <physiologicalReaction direction="left-to-right" evidence="21">
        <dbReference type="Rhea" id="RHEA:69361"/>
    </physiologicalReaction>
</comment>
<comment type="catalytic activity">
    <reaction evidence="18">
        <text>bromide + H2O2 = hypobromite + H2O</text>
        <dbReference type="Rhea" id="RHEA:66016"/>
        <dbReference type="ChEBI" id="CHEBI:15377"/>
        <dbReference type="ChEBI" id="CHEBI:15858"/>
        <dbReference type="ChEBI" id="CHEBI:16240"/>
        <dbReference type="ChEBI" id="CHEBI:29250"/>
    </reaction>
    <physiologicalReaction direction="left-to-right" evidence="18">
        <dbReference type="Rhea" id="RHEA:66017"/>
    </physiologicalReaction>
</comment>
<name>A0A7R8ZZZ9_9CRUS</name>
<dbReference type="GO" id="GO:0016020">
    <property type="term" value="C:membrane"/>
    <property type="evidence" value="ECO:0007669"/>
    <property type="project" value="UniProtKB-SubCell"/>
</dbReference>
<dbReference type="InterPro" id="IPR007110">
    <property type="entry name" value="Ig-like_dom"/>
</dbReference>
<keyword evidence="13 24" id="KW-0408">Iron</keyword>
<dbReference type="GO" id="GO:0006979">
    <property type="term" value="P:response to oxidative stress"/>
    <property type="evidence" value="ECO:0007669"/>
    <property type="project" value="InterPro"/>
</dbReference>
<dbReference type="SMART" id="SM00013">
    <property type="entry name" value="LRRNT"/>
    <property type="match status" value="1"/>
</dbReference>
<feature type="signal peptide" evidence="27">
    <location>
        <begin position="1"/>
        <end position="23"/>
    </location>
</feature>
<evidence type="ECO:0000256" key="4">
    <source>
        <dbReference type="ARBA" id="ARBA00022525"/>
    </source>
</evidence>
<dbReference type="GO" id="GO:0004601">
    <property type="term" value="F:peroxidase activity"/>
    <property type="evidence" value="ECO:0007669"/>
    <property type="project" value="UniProtKB-KW"/>
</dbReference>
<feature type="chain" id="PRO_5036209535" description="Ig-like domain-containing protein" evidence="27">
    <location>
        <begin position="24"/>
        <end position="1457"/>
    </location>
</feature>
<dbReference type="SMART" id="SM00369">
    <property type="entry name" value="LRR_TYP"/>
    <property type="match status" value="5"/>
</dbReference>
<keyword evidence="30" id="KW-1185">Reference proteome</keyword>
<dbReference type="InterPro" id="IPR003598">
    <property type="entry name" value="Ig_sub2"/>
</dbReference>
<evidence type="ECO:0000256" key="1">
    <source>
        <dbReference type="ARBA" id="ARBA00001970"/>
    </source>
</evidence>
<dbReference type="Gene3D" id="2.60.40.10">
    <property type="entry name" value="Immunoglobulins"/>
    <property type="match status" value="4"/>
</dbReference>
<dbReference type="CDD" id="cd09826">
    <property type="entry name" value="peroxidasin_like"/>
    <property type="match status" value="1"/>
</dbReference>
<evidence type="ECO:0000256" key="18">
    <source>
        <dbReference type="ARBA" id="ARBA00047544"/>
    </source>
</evidence>
<dbReference type="Pfam" id="PF13927">
    <property type="entry name" value="Ig_3"/>
    <property type="match status" value="1"/>
</dbReference>
<evidence type="ECO:0000256" key="27">
    <source>
        <dbReference type="SAM" id="SignalP"/>
    </source>
</evidence>
<feature type="coiled-coil region" evidence="25">
    <location>
        <begin position="1383"/>
        <end position="1410"/>
    </location>
</feature>
<keyword evidence="12" id="KW-0560">Oxidoreductase</keyword>
<dbReference type="FunFam" id="2.60.40.10:FF:000189">
    <property type="entry name" value="Neogenin isoform 3"/>
    <property type="match status" value="1"/>
</dbReference>
<dbReference type="InterPro" id="IPR003599">
    <property type="entry name" value="Ig_sub"/>
</dbReference>
<dbReference type="FunFam" id="2.60.40.10:FF:000032">
    <property type="entry name" value="palladin isoform X1"/>
    <property type="match status" value="1"/>
</dbReference>
<evidence type="ECO:0000256" key="9">
    <source>
        <dbReference type="ARBA" id="ARBA00022729"/>
    </source>
</evidence>
<dbReference type="OrthoDB" id="823504at2759"/>
<accession>A0A7R8ZZZ9</accession>
<dbReference type="SUPFAM" id="SSF48113">
    <property type="entry name" value="Heme-dependent peroxidases"/>
    <property type="match status" value="1"/>
</dbReference>
<dbReference type="InterPro" id="IPR010255">
    <property type="entry name" value="Haem_peroxidase_sf"/>
</dbReference>
<dbReference type="InterPro" id="IPR019791">
    <property type="entry name" value="Haem_peroxidase_animal"/>
</dbReference>
<evidence type="ECO:0000256" key="21">
    <source>
        <dbReference type="ARBA" id="ARBA00048887"/>
    </source>
</evidence>
<dbReference type="FunFam" id="2.60.40.10:FF:000107">
    <property type="entry name" value="Myosin, light chain kinase a"/>
    <property type="match status" value="1"/>
</dbReference>
<dbReference type="PROSITE" id="PS50292">
    <property type="entry name" value="PEROXIDASE_3"/>
    <property type="match status" value="1"/>
</dbReference>
<dbReference type="InterPro" id="IPR013098">
    <property type="entry name" value="Ig_I-set"/>
</dbReference>
<dbReference type="InterPro" id="IPR000483">
    <property type="entry name" value="Cys-rich_flank_reg_C"/>
</dbReference>
<dbReference type="SMART" id="SM00409">
    <property type="entry name" value="IG"/>
    <property type="match status" value="4"/>
</dbReference>
<feature type="region of interest" description="Disordered" evidence="26">
    <location>
        <begin position="1350"/>
        <end position="1375"/>
    </location>
</feature>
<evidence type="ECO:0000256" key="22">
    <source>
        <dbReference type="ARBA" id="ARBA00049501"/>
    </source>
</evidence>
<dbReference type="FunFam" id="2.60.40.10:FF:000004">
    <property type="entry name" value="DCC isoform 1"/>
    <property type="match status" value="1"/>
</dbReference>
<comment type="subcellular location">
    <subcellularLocation>
        <location evidence="2">Membrane</location>
    </subcellularLocation>
    <subcellularLocation>
        <location evidence="3">Secreted</location>
    </subcellularLocation>
</comment>
<keyword evidence="6" id="KW-0433">Leucine-rich repeat</keyword>
<evidence type="ECO:0000256" key="20">
    <source>
        <dbReference type="ARBA" id="ARBA00048396"/>
    </source>
</evidence>
<dbReference type="Proteomes" id="UP000677054">
    <property type="component" value="Unassembled WGS sequence"/>
</dbReference>
<comment type="catalytic activity">
    <reaction evidence="20">
        <text>L-lysyl-[collagen] + L-methionyl-[collagen] + hypobromite = [collagen]-L-lysyl-N-S-L-methionyl-[collagen] + bromide + H2O + H(+)</text>
        <dbReference type="Rhea" id="RHEA:66024"/>
        <dbReference type="Rhea" id="RHEA-COMP:12751"/>
        <dbReference type="Rhea" id="RHEA-COMP:16949"/>
        <dbReference type="Rhea" id="RHEA-COMP:16951"/>
        <dbReference type="ChEBI" id="CHEBI:15377"/>
        <dbReference type="ChEBI" id="CHEBI:15378"/>
        <dbReference type="ChEBI" id="CHEBI:15858"/>
        <dbReference type="ChEBI" id="CHEBI:16044"/>
        <dbReference type="ChEBI" id="CHEBI:29250"/>
        <dbReference type="ChEBI" id="CHEBI:29969"/>
        <dbReference type="ChEBI" id="CHEBI:166867"/>
    </reaction>
    <physiologicalReaction direction="left-to-right" evidence="20">
        <dbReference type="Rhea" id="RHEA:66025"/>
    </physiologicalReaction>
</comment>
<dbReference type="SMART" id="SM00408">
    <property type="entry name" value="IGc2"/>
    <property type="match status" value="4"/>
</dbReference>
<evidence type="ECO:0000256" key="19">
    <source>
        <dbReference type="ARBA" id="ARBA00047610"/>
    </source>
</evidence>
<dbReference type="Pfam" id="PF03098">
    <property type="entry name" value="An_peroxidase"/>
    <property type="match status" value="1"/>
</dbReference>
<proteinExistence type="inferred from homology"/>
<feature type="binding site" description="axial binding residue" evidence="24">
    <location>
        <position position="1095"/>
    </location>
    <ligand>
        <name>heme b</name>
        <dbReference type="ChEBI" id="CHEBI:60344"/>
    </ligand>
    <ligandPart>
        <name>Fe</name>
        <dbReference type="ChEBI" id="CHEBI:18248"/>
    </ligandPart>
</feature>
<keyword evidence="17" id="KW-0393">Immunoglobulin domain</keyword>
<reference evidence="29" key="1">
    <citation type="submission" date="2020-11" db="EMBL/GenBank/DDBJ databases">
        <authorList>
            <person name="Tran Van P."/>
        </authorList>
    </citation>
    <scope>NUCLEOTIDE SEQUENCE</scope>
</reference>
<feature type="domain" description="Ig-like" evidence="28">
    <location>
        <begin position="550"/>
        <end position="637"/>
    </location>
</feature>
<dbReference type="GO" id="GO:0046872">
    <property type="term" value="F:metal ion binding"/>
    <property type="evidence" value="ECO:0007669"/>
    <property type="project" value="UniProtKB-KW"/>
</dbReference>
<dbReference type="EMBL" id="LR899582">
    <property type="protein sequence ID" value="CAD7240820.1"/>
    <property type="molecule type" value="Genomic_DNA"/>
</dbReference>
<keyword evidence="14" id="KW-0472">Membrane</keyword>
<dbReference type="SUPFAM" id="SSF48726">
    <property type="entry name" value="Immunoglobulin"/>
    <property type="match status" value="4"/>
</dbReference>
<keyword evidence="7 24" id="KW-0349">Heme</keyword>
<evidence type="ECO:0000256" key="23">
    <source>
        <dbReference type="ARBA" id="ARBA00061342"/>
    </source>
</evidence>
<keyword evidence="25" id="KW-0175">Coiled coil</keyword>
<feature type="domain" description="Ig-like" evidence="28">
    <location>
        <begin position="347"/>
        <end position="452"/>
    </location>
</feature>
<dbReference type="EMBL" id="CAJPEV010000065">
    <property type="protein sequence ID" value="CAG0879935.1"/>
    <property type="molecule type" value="Genomic_DNA"/>
</dbReference>
<evidence type="ECO:0000256" key="5">
    <source>
        <dbReference type="ARBA" id="ARBA00022559"/>
    </source>
</evidence>
<dbReference type="InterPro" id="IPR003591">
    <property type="entry name" value="Leu-rich_rpt_typical-subtyp"/>
</dbReference>
<dbReference type="PANTHER" id="PTHR11475:SF58">
    <property type="entry name" value="PEROXIDASIN"/>
    <property type="match status" value="1"/>
</dbReference>
<gene>
    <name evidence="29" type="ORF">DSTB1V02_LOCUS826</name>
</gene>
<dbReference type="InterPro" id="IPR034824">
    <property type="entry name" value="Peroxidasin_peroxidase"/>
</dbReference>
<comment type="catalytic activity">
    <reaction evidence="22">
        <text>hypobromite + L-tyrosyl-[protein] + H(+) = 3-bromo-L-tyrosyl-[protein] + H2O</text>
        <dbReference type="Rhea" id="RHEA:69356"/>
        <dbReference type="Rhea" id="RHEA-COMP:10136"/>
        <dbReference type="Rhea" id="RHEA-COMP:17686"/>
        <dbReference type="ChEBI" id="CHEBI:15377"/>
        <dbReference type="ChEBI" id="CHEBI:15378"/>
        <dbReference type="ChEBI" id="CHEBI:29250"/>
        <dbReference type="ChEBI" id="CHEBI:46858"/>
        <dbReference type="ChEBI" id="CHEBI:183512"/>
    </reaction>
    <physiologicalReaction direction="left-to-right" evidence="22">
        <dbReference type="Rhea" id="RHEA:69357"/>
    </physiologicalReaction>
</comment>
<evidence type="ECO:0000256" key="6">
    <source>
        <dbReference type="ARBA" id="ARBA00022614"/>
    </source>
</evidence>
<dbReference type="PRINTS" id="PR00457">
    <property type="entry name" value="ANPEROXIDASE"/>
</dbReference>
<dbReference type="InterPro" id="IPR036179">
    <property type="entry name" value="Ig-like_dom_sf"/>
</dbReference>
<dbReference type="InterPro" id="IPR032675">
    <property type="entry name" value="LRR_dom_sf"/>
</dbReference>
<keyword evidence="10" id="KW-0677">Repeat</keyword>
<evidence type="ECO:0000259" key="28">
    <source>
        <dbReference type="PROSITE" id="PS50835"/>
    </source>
</evidence>
<keyword evidence="8 24" id="KW-0479">Metal-binding</keyword>
<evidence type="ECO:0000256" key="13">
    <source>
        <dbReference type="ARBA" id="ARBA00023004"/>
    </source>
</evidence>
<evidence type="ECO:0000256" key="11">
    <source>
        <dbReference type="ARBA" id="ARBA00022837"/>
    </source>
</evidence>
<dbReference type="PANTHER" id="PTHR11475">
    <property type="entry name" value="OXIDASE/PEROXIDASE"/>
    <property type="match status" value="1"/>
</dbReference>
<evidence type="ECO:0000256" key="2">
    <source>
        <dbReference type="ARBA" id="ARBA00004370"/>
    </source>
</evidence>
<evidence type="ECO:0000256" key="12">
    <source>
        <dbReference type="ARBA" id="ARBA00023002"/>
    </source>
</evidence>
<dbReference type="SMART" id="SM00082">
    <property type="entry name" value="LRRCT"/>
    <property type="match status" value="1"/>
</dbReference>
<dbReference type="Pfam" id="PF07679">
    <property type="entry name" value="I-set"/>
    <property type="match status" value="3"/>
</dbReference>
<evidence type="ECO:0000256" key="15">
    <source>
        <dbReference type="ARBA" id="ARBA00023157"/>
    </source>
</evidence>
<keyword evidence="11" id="KW-0106">Calcium</keyword>
<keyword evidence="9 27" id="KW-0732">Signal</keyword>
<dbReference type="PROSITE" id="PS51450">
    <property type="entry name" value="LRR"/>
    <property type="match status" value="1"/>
</dbReference>
<evidence type="ECO:0000313" key="30">
    <source>
        <dbReference type="Proteomes" id="UP000677054"/>
    </source>
</evidence>
<keyword evidence="15" id="KW-1015">Disulfide bond</keyword>